<keyword evidence="2" id="KW-0812">Transmembrane</keyword>
<feature type="region of interest" description="Disordered" evidence="1">
    <location>
        <begin position="1"/>
        <end position="25"/>
    </location>
</feature>
<accession>A0ABS3XSR6</accession>
<dbReference type="GeneID" id="96258652"/>
<evidence type="ECO:0000256" key="2">
    <source>
        <dbReference type="SAM" id="Phobius"/>
    </source>
</evidence>
<proteinExistence type="predicted"/>
<feature type="transmembrane region" description="Helical" evidence="2">
    <location>
        <begin position="110"/>
        <end position="132"/>
    </location>
</feature>
<evidence type="ECO:0008006" key="5">
    <source>
        <dbReference type="Google" id="ProtNLM"/>
    </source>
</evidence>
<protein>
    <recommendedName>
        <fullName evidence="5">Cytochrome C oxidase subunit I</fullName>
    </recommendedName>
</protein>
<reference evidence="3 4" key="1">
    <citation type="submission" date="2021-02" db="EMBL/GenBank/DDBJ databases">
        <title>Streptomyces spirodelae sp. nov., isolated from duckweed.</title>
        <authorList>
            <person name="Saimee Y."/>
            <person name="Duangmal K."/>
        </authorList>
    </citation>
    <scope>NUCLEOTIDE SEQUENCE [LARGE SCALE GENOMIC DNA]</scope>
    <source>
        <strain evidence="3 4">DSM 42105</strain>
    </source>
</reference>
<keyword evidence="4" id="KW-1185">Reference proteome</keyword>
<dbReference type="RefSeq" id="WP_209210094.1">
    <property type="nucleotide sequence ID" value="NZ_JAFFZM010000004.1"/>
</dbReference>
<dbReference type="Proteomes" id="UP000721954">
    <property type="component" value="Unassembled WGS sequence"/>
</dbReference>
<sequence length="133" mass="14702">MTSEHGGGPPSSEARPAPRAGERDEAARGVAELESYLLRQTETHNAQHDAACFAAELPWLTSAQRKQVIRLYVRDRKALARQTQKLIETALEQRAAEVATAYEALRRRMCLTVSVLIIALTFALCLLSLTLLT</sequence>
<keyword evidence="2" id="KW-0472">Membrane</keyword>
<gene>
    <name evidence="3" type="ORF">JW613_08540</name>
</gene>
<name>A0ABS3XSR6_9ACTN</name>
<dbReference type="EMBL" id="JAFFZM010000004">
    <property type="protein sequence ID" value="MBO8198353.1"/>
    <property type="molecule type" value="Genomic_DNA"/>
</dbReference>
<feature type="compositionally biased region" description="Low complexity" evidence="1">
    <location>
        <begin position="10"/>
        <end position="19"/>
    </location>
</feature>
<organism evidence="3 4">
    <name type="scientific">Streptomyces smyrnaeus</name>
    <dbReference type="NCBI Taxonomy" id="1387713"/>
    <lineage>
        <taxon>Bacteria</taxon>
        <taxon>Bacillati</taxon>
        <taxon>Actinomycetota</taxon>
        <taxon>Actinomycetes</taxon>
        <taxon>Kitasatosporales</taxon>
        <taxon>Streptomycetaceae</taxon>
        <taxon>Streptomyces</taxon>
    </lineage>
</organism>
<evidence type="ECO:0000313" key="3">
    <source>
        <dbReference type="EMBL" id="MBO8198353.1"/>
    </source>
</evidence>
<comment type="caution">
    <text evidence="3">The sequence shown here is derived from an EMBL/GenBank/DDBJ whole genome shotgun (WGS) entry which is preliminary data.</text>
</comment>
<evidence type="ECO:0000313" key="4">
    <source>
        <dbReference type="Proteomes" id="UP000721954"/>
    </source>
</evidence>
<keyword evidence="2" id="KW-1133">Transmembrane helix</keyword>
<evidence type="ECO:0000256" key="1">
    <source>
        <dbReference type="SAM" id="MobiDB-lite"/>
    </source>
</evidence>